<evidence type="ECO:0000313" key="2">
    <source>
        <dbReference type="Proteomes" id="UP000886501"/>
    </source>
</evidence>
<reference evidence="1" key="1">
    <citation type="submission" date="2019-10" db="EMBL/GenBank/DDBJ databases">
        <authorList>
            <consortium name="DOE Joint Genome Institute"/>
            <person name="Kuo A."/>
            <person name="Miyauchi S."/>
            <person name="Kiss E."/>
            <person name="Drula E."/>
            <person name="Kohler A."/>
            <person name="Sanchez-Garcia M."/>
            <person name="Andreopoulos B."/>
            <person name="Barry K.W."/>
            <person name="Bonito G."/>
            <person name="Buee M."/>
            <person name="Carver A."/>
            <person name="Chen C."/>
            <person name="Cichocki N."/>
            <person name="Clum A."/>
            <person name="Culley D."/>
            <person name="Crous P.W."/>
            <person name="Fauchery L."/>
            <person name="Girlanda M."/>
            <person name="Hayes R."/>
            <person name="Keri Z."/>
            <person name="Labutti K."/>
            <person name="Lipzen A."/>
            <person name="Lombard V."/>
            <person name="Magnuson J."/>
            <person name="Maillard F."/>
            <person name="Morin E."/>
            <person name="Murat C."/>
            <person name="Nolan M."/>
            <person name="Ohm R."/>
            <person name="Pangilinan J."/>
            <person name="Pereira M."/>
            <person name="Perotto S."/>
            <person name="Peter M."/>
            <person name="Riley R."/>
            <person name="Sitrit Y."/>
            <person name="Stielow B."/>
            <person name="Szollosi G."/>
            <person name="Zifcakova L."/>
            <person name="Stursova M."/>
            <person name="Spatafora J.W."/>
            <person name="Tedersoo L."/>
            <person name="Vaario L.-M."/>
            <person name="Yamada A."/>
            <person name="Yan M."/>
            <person name="Wang P."/>
            <person name="Xu J."/>
            <person name="Bruns T."/>
            <person name="Baldrian P."/>
            <person name="Vilgalys R."/>
            <person name="Henrissat B."/>
            <person name="Grigoriev I.V."/>
            <person name="Hibbett D."/>
            <person name="Nagy L.G."/>
            <person name="Martin F.M."/>
        </authorList>
    </citation>
    <scope>NUCLEOTIDE SEQUENCE</scope>
    <source>
        <strain evidence="1">P2</strain>
    </source>
</reference>
<sequence length="187" mass="20590">MARTTTTAASSKDPSKLSKADLLRLYMATVTKNDTLTKKYSQLHKKYKRAKMTLEASKGSAAPRSEDLIPYPTGQTPGRGDFNLFSFLDIGQEEYNAFVASIHQALIAAGISKTALWRNVPAGPLAEVLDIVREQYPWLATYCNDWPATGIIKQYLRNCRSSIRRKARRAHMNAAAAIAAATAGDHT</sequence>
<reference evidence="1" key="2">
    <citation type="journal article" date="2020" name="Nat. Commun.">
        <title>Large-scale genome sequencing of mycorrhizal fungi provides insights into the early evolution of symbiotic traits.</title>
        <authorList>
            <person name="Miyauchi S."/>
            <person name="Kiss E."/>
            <person name="Kuo A."/>
            <person name="Drula E."/>
            <person name="Kohler A."/>
            <person name="Sanchez-Garcia M."/>
            <person name="Morin E."/>
            <person name="Andreopoulos B."/>
            <person name="Barry K.W."/>
            <person name="Bonito G."/>
            <person name="Buee M."/>
            <person name="Carver A."/>
            <person name="Chen C."/>
            <person name="Cichocki N."/>
            <person name="Clum A."/>
            <person name="Culley D."/>
            <person name="Crous P.W."/>
            <person name="Fauchery L."/>
            <person name="Girlanda M."/>
            <person name="Hayes R.D."/>
            <person name="Keri Z."/>
            <person name="LaButti K."/>
            <person name="Lipzen A."/>
            <person name="Lombard V."/>
            <person name="Magnuson J."/>
            <person name="Maillard F."/>
            <person name="Murat C."/>
            <person name="Nolan M."/>
            <person name="Ohm R.A."/>
            <person name="Pangilinan J."/>
            <person name="Pereira M.F."/>
            <person name="Perotto S."/>
            <person name="Peter M."/>
            <person name="Pfister S."/>
            <person name="Riley R."/>
            <person name="Sitrit Y."/>
            <person name="Stielow J.B."/>
            <person name="Szollosi G."/>
            <person name="Zifcakova L."/>
            <person name="Stursova M."/>
            <person name="Spatafora J.W."/>
            <person name="Tedersoo L."/>
            <person name="Vaario L.M."/>
            <person name="Yamada A."/>
            <person name="Yan M."/>
            <person name="Wang P."/>
            <person name="Xu J."/>
            <person name="Bruns T."/>
            <person name="Baldrian P."/>
            <person name="Vilgalys R."/>
            <person name="Dunand C."/>
            <person name="Henrissat B."/>
            <person name="Grigoriev I.V."/>
            <person name="Hibbett D."/>
            <person name="Nagy L.G."/>
            <person name="Martin F.M."/>
        </authorList>
    </citation>
    <scope>NUCLEOTIDE SEQUENCE</scope>
    <source>
        <strain evidence="1">P2</strain>
    </source>
</reference>
<keyword evidence="2" id="KW-1185">Reference proteome</keyword>
<protein>
    <submittedName>
        <fullName evidence="1">Uncharacterized protein</fullName>
    </submittedName>
</protein>
<dbReference type="Proteomes" id="UP000886501">
    <property type="component" value="Unassembled WGS sequence"/>
</dbReference>
<gene>
    <name evidence="1" type="ORF">BDM02DRAFT_3131013</name>
</gene>
<comment type="caution">
    <text evidence="1">The sequence shown here is derived from an EMBL/GenBank/DDBJ whole genome shotgun (WGS) entry which is preliminary data.</text>
</comment>
<proteinExistence type="predicted"/>
<organism evidence="1 2">
    <name type="scientific">Thelephora ganbajun</name>
    <name type="common">Ganba fungus</name>
    <dbReference type="NCBI Taxonomy" id="370292"/>
    <lineage>
        <taxon>Eukaryota</taxon>
        <taxon>Fungi</taxon>
        <taxon>Dikarya</taxon>
        <taxon>Basidiomycota</taxon>
        <taxon>Agaricomycotina</taxon>
        <taxon>Agaricomycetes</taxon>
        <taxon>Thelephorales</taxon>
        <taxon>Thelephoraceae</taxon>
        <taxon>Thelephora</taxon>
    </lineage>
</organism>
<evidence type="ECO:0000313" key="1">
    <source>
        <dbReference type="EMBL" id="KAF9645544.1"/>
    </source>
</evidence>
<accession>A0ACB6Z7Q3</accession>
<name>A0ACB6Z7Q3_THEGA</name>
<dbReference type="EMBL" id="MU118087">
    <property type="protein sequence ID" value="KAF9645544.1"/>
    <property type="molecule type" value="Genomic_DNA"/>
</dbReference>